<evidence type="ECO:0000259" key="4">
    <source>
        <dbReference type="PROSITE" id="PS50011"/>
    </source>
</evidence>
<feature type="transmembrane region" description="Helical" evidence="2">
    <location>
        <begin position="371"/>
        <end position="391"/>
    </location>
</feature>
<dbReference type="InterPro" id="IPR001245">
    <property type="entry name" value="Ser-Thr/Tyr_kinase_cat_dom"/>
</dbReference>
<keyword evidence="2" id="KW-1133">Transmembrane helix</keyword>
<reference evidence="5" key="1">
    <citation type="submission" date="2024-03" db="EMBL/GenBank/DDBJ databases">
        <authorList>
            <consortium name="ELIXIR-Norway"/>
            <consortium name="Elixir Norway"/>
        </authorList>
    </citation>
    <scope>NUCLEOTIDE SEQUENCE</scope>
</reference>
<name>A0ABP1BQN1_9BRYO</name>
<dbReference type="EMBL" id="OZ023707">
    <property type="protein sequence ID" value="CAK9878367.1"/>
    <property type="molecule type" value="Genomic_DNA"/>
</dbReference>
<keyword evidence="6" id="KW-1185">Reference proteome</keyword>
<feature type="chain" id="PRO_5045627191" description="Protein kinase domain-containing protein" evidence="3">
    <location>
        <begin position="31"/>
        <end position="710"/>
    </location>
</feature>
<dbReference type="SUPFAM" id="SSF52047">
    <property type="entry name" value="RNI-like"/>
    <property type="match status" value="1"/>
</dbReference>
<evidence type="ECO:0000313" key="6">
    <source>
        <dbReference type="Proteomes" id="UP001497522"/>
    </source>
</evidence>
<dbReference type="Gene3D" id="3.80.10.10">
    <property type="entry name" value="Ribonuclease Inhibitor"/>
    <property type="match status" value="1"/>
</dbReference>
<organism evidence="5 6">
    <name type="scientific">Sphagnum jensenii</name>
    <dbReference type="NCBI Taxonomy" id="128206"/>
    <lineage>
        <taxon>Eukaryota</taxon>
        <taxon>Viridiplantae</taxon>
        <taxon>Streptophyta</taxon>
        <taxon>Embryophyta</taxon>
        <taxon>Bryophyta</taxon>
        <taxon>Sphagnophytina</taxon>
        <taxon>Sphagnopsida</taxon>
        <taxon>Sphagnales</taxon>
        <taxon>Sphagnaceae</taxon>
        <taxon>Sphagnum</taxon>
    </lineage>
</organism>
<dbReference type="Proteomes" id="UP001497522">
    <property type="component" value="Chromosome 6"/>
</dbReference>
<feature type="compositionally biased region" description="Pro residues" evidence="1">
    <location>
        <begin position="317"/>
        <end position="336"/>
    </location>
</feature>
<keyword evidence="3" id="KW-0732">Signal</keyword>
<feature type="signal peptide" evidence="3">
    <location>
        <begin position="1"/>
        <end position="30"/>
    </location>
</feature>
<evidence type="ECO:0000313" key="5">
    <source>
        <dbReference type="EMBL" id="CAK9878367.1"/>
    </source>
</evidence>
<keyword evidence="2" id="KW-0472">Membrane</keyword>
<dbReference type="Gene3D" id="3.30.200.20">
    <property type="entry name" value="Phosphorylase Kinase, domain 1"/>
    <property type="match status" value="1"/>
</dbReference>
<dbReference type="SUPFAM" id="SSF56112">
    <property type="entry name" value="Protein kinase-like (PK-like)"/>
    <property type="match status" value="1"/>
</dbReference>
<feature type="domain" description="Protein kinase" evidence="4">
    <location>
        <begin position="435"/>
        <end position="706"/>
    </location>
</feature>
<dbReference type="PANTHER" id="PTHR48006">
    <property type="entry name" value="LEUCINE-RICH REPEAT-CONTAINING PROTEIN DDB_G0281931-RELATED"/>
    <property type="match status" value="1"/>
</dbReference>
<dbReference type="InterPro" id="IPR051824">
    <property type="entry name" value="LRR_Rcpt-Like_S/T_Kinase"/>
</dbReference>
<sequence>MDYYRHRAFLMVVLLWRTVIMTAPSSLVSAESHLLVPPQTQSFSYCHLPDVKATINCNKSSIMEVVSFLKYVYDPNVHISSCLQDCKLCWDANWCPVSVNLSGTGGQQVEWHFTNIEEIFLIGLLNQMTSPLQQSLNKLLSNSSVNQTLKYLNLASNDLHGNVAVLQQLSNLIELDLHNNSLSGDITFLATWKQLNRAKLNVSLNSNLTVNPMLFSNKFHAFSFLETKSDAVTTTTAVPQIAPIPAPKHDAASTPAHRHVPPPVAHQFVSTLPPAPSKHAPRPAPPPRPAPTSPAPTPAPTPAPPTPPPALNKTPKHPPPPPTRVAPTPSRTPPTTPAATPAPTFHDFNLGGPTLGKLDPQHVHQSRHTRVVLGLILGILGVGLVLTSIFIQLRKQRDPDHVLTRCPSVGPNLLGSVKSMTLSFDDVSQATCDFDKDHILGNSGIMGPLYRGTLIDGMMVVVRKLPRGMLTKDEDLGTLYSIQYRHCLLLRSHFISKGSTFLVYDYMANGSLEQTLHGMKASQTALAWSVRLQIALGIAQALNYLHHECSPCIVHQNVTSRNVLIDDNMDAKLMDIGLLQFARTCRSKVVVASLARSGYAAPEFAQAGSISEKIDVYSFGVMLLELLTGRKPADFLQKPEANTLPDWTRERIENSQAVSLIDSHVKATCESSDRLHQVLWTALQCTVATPLHRPTMKEVVKALQAVAPVT</sequence>
<dbReference type="InterPro" id="IPR011009">
    <property type="entry name" value="Kinase-like_dom_sf"/>
</dbReference>
<dbReference type="Gene3D" id="1.10.510.10">
    <property type="entry name" value="Transferase(Phosphotransferase) domain 1"/>
    <property type="match status" value="1"/>
</dbReference>
<dbReference type="PROSITE" id="PS50011">
    <property type="entry name" value="PROTEIN_KINASE_DOM"/>
    <property type="match status" value="1"/>
</dbReference>
<accession>A0ABP1BQN1</accession>
<dbReference type="PRINTS" id="PR01217">
    <property type="entry name" value="PRICHEXTENSN"/>
</dbReference>
<evidence type="ECO:0000256" key="2">
    <source>
        <dbReference type="SAM" id="Phobius"/>
    </source>
</evidence>
<dbReference type="InterPro" id="IPR000719">
    <property type="entry name" value="Prot_kinase_dom"/>
</dbReference>
<keyword evidence="2" id="KW-0812">Transmembrane</keyword>
<evidence type="ECO:0000256" key="1">
    <source>
        <dbReference type="SAM" id="MobiDB-lite"/>
    </source>
</evidence>
<gene>
    <name evidence="5" type="ORF">CSSPJE1EN2_LOCUS20153</name>
</gene>
<evidence type="ECO:0000256" key="3">
    <source>
        <dbReference type="SAM" id="SignalP"/>
    </source>
</evidence>
<dbReference type="Pfam" id="PF07714">
    <property type="entry name" value="PK_Tyr_Ser-Thr"/>
    <property type="match status" value="1"/>
</dbReference>
<feature type="region of interest" description="Disordered" evidence="1">
    <location>
        <begin position="241"/>
        <end position="362"/>
    </location>
</feature>
<dbReference type="InterPro" id="IPR032675">
    <property type="entry name" value="LRR_dom_sf"/>
</dbReference>
<feature type="compositionally biased region" description="Pro residues" evidence="1">
    <location>
        <begin position="282"/>
        <end position="310"/>
    </location>
</feature>
<protein>
    <recommendedName>
        <fullName evidence="4">Protein kinase domain-containing protein</fullName>
    </recommendedName>
</protein>
<dbReference type="PANTHER" id="PTHR48006:SF20">
    <property type="entry name" value="OS08G0276400 PROTEIN"/>
    <property type="match status" value="1"/>
</dbReference>
<proteinExistence type="predicted"/>